<evidence type="ECO:0000256" key="5">
    <source>
        <dbReference type="SAM" id="Phobius"/>
    </source>
</evidence>
<keyword evidence="4" id="KW-0560">Oxidoreductase</keyword>
<gene>
    <name evidence="7" type="ORF">C8N42_102223</name>
</gene>
<feature type="transmembrane region" description="Helical" evidence="5">
    <location>
        <begin position="6"/>
        <end position="27"/>
    </location>
</feature>
<dbReference type="Gene3D" id="3.30.9.10">
    <property type="entry name" value="D-Amino Acid Oxidase, subunit A, domain 2"/>
    <property type="match status" value="1"/>
</dbReference>
<dbReference type="Pfam" id="PF01266">
    <property type="entry name" value="DAO"/>
    <property type="match status" value="1"/>
</dbReference>
<keyword evidence="8" id="KW-1185">Reference proteome</keyword>
<dbReference type="SUPFAM" id="SSF54373">
    <property type="entry name" value="FAD-linked reductases, C-terminal domain"/>
    <property type="match status" value="1"/>
</dbReference>
<dbReference type="Gene3D" id="3.50.50.60">
    <property type="entry name" value="FAD/NAD(P)-binding domain"/>
    <property type="match status" value="1"/>
</dbReference>
<dbReference type="GO" id="GO:0050660">
    <property type="term" value="F:flavin adenine dinucleotide binding"/>
    <property type="evidence" value="ECO:0007669"/>
    <property type="project" value="InterPro"/>
</dbReference>
<reference evidence="7 8" key="1">
    <citation type="submission" date="2018-04" db="EMBL/GenBank/DDBJ databases">
        <title>Genomic Encyclopedia of Archaeal and Bacterial Type Strains, Phase II (KMG-II): from individual species to whole genera.</title>
        <authorList>
            <person name="Goeker M."/>
        </authorList>
    </citation>
    <scope>NUCLEOTIDE SEQUENCE [LARGE SCALE GENOMIC DNA]</scope>
    <source>
        <strain evidence="7 8">DSM 100434</strain>
    </source>
</reference>
<dbReference type="GO" id="GO:0008115">
    <property type="term" value="F:sarcosine oxidase activity"/>
    <property type="evidence" value="ECO:0007669"/>
    <property type="project" value="TreeGrafter"/>
</dbReference>
<dbReference type="RefSeq" id="WP_107815279.1">
    <property type="nucleotide sequence ID" value="NZ_QAOH01000002.1"/>
</dbReference>
<keyword evidence="5" id="KW-0472">Membrane</keyword>
<comment type="caution">
    <text evidence="7">The sequence shown here is derived from an EMBL/GenBank/DDBJ whole genome shotgun (WGS) entry which is preliminary data.</text>
</comment>
<evidence type="ECO:0000259" key="6">
    <source>
        <dbReference type="Pfam" id="PF01266"/>
    </source>
</evidence>
<sequence length="380" mass="41518">MSGKTSVETVIVVGAGIMGLSLSWALAKRGVKVRLFDQGPIPNPVSSSFDEHRINRHAYGKLNGYARLMPDAFRAWDALWADLGVRHYEETGGIYVLRHEDDWYDNTTRQLAELGVPCKELSATEVADRLPVLNPDGIFRAVEVGGSGLLFPRRILTDLVVHLTLMGVELNAFTPVQSVDPEAGKITTDKGVEEADKVIVAAGAWISRLVPELDGVAVPSRQAVLYLAPPPTLMKSWQSAPVVVVREKEAGLYCLPPRCGTRLKIGDHRFSLTGNPDEDRMATDDDIAPIWAAMQKAYRNVDDYRIIDPKACFYTVTDDETFRLVQPGARGFAISACSGHGFKLAPLIASGVVQAVLEDRPTAEVATWAAGLEEQPLPLF</sequence>
<accession>A0A2T5HUN6</accession>
<dbReference type="SUPFAM" id="SSF51905">
    <property type="entry name" value="FAD/NAD(P)-binding domain"/>
    <property type="match status" value="1"/>
</dbReference>
<evidence type="ECO:0000256" key="4">
    <source>
        <dbReference type="ARBA" id="ARBA00023002"/>
    </source>
</evidence>
<dbReference type="EMBL" id="QAOH01000002">
    <property type="protein sequence ID" value="PTQ75303.1"/>
    <property type="molecule type" value="Genomic_DNA"/>
</dbReference>
<evidence type="ECO:0000313" key="8">
    <source>
        <dbReference type="Proteomes" id="UP000244077"/>
    </source>
</evidence>
<keyword evidence="3" id="KW-0274">FAD</keyword>
<dbReference type="AlphaFoldDB" id="A0A2T5HUN6"/>
<evidence type="ECO:0000256" key="3">
    <source>
        <dbReference type="ARBA" id="ARBA00022827"/>
    </source>
</evidence>
<dbReference type="InterPro" id="IPR006076">
    <property type="entry name" value="FAD-dep_OxRdtase"/>
</dbReference>
<keyword evidence="5" id="KW-0812">Transmembrane</keyword>
<keyword evidence="5" id="KW-1133">Transmembrane helix</keyword>
<protein>
    <submittedName>
        <fullName evidence="7">Sarcosine oxidase/sarcosine oxidase subunit beta</fullName>
    </submittedName>
</protein>
<evidence type="ECO:0000313" key="7">
    <source>
        <dbReference type="EMBL" id="PTQ75303.1"/>
    </source>
</evidence>
<evidence type="ECO:0000256" key="2">
    <source>
        <dbReference type="ARBA" id="ARBA00022630"/>
    </source>
</evidence>
<dbReference type="PANTHER" id="PTHR10961:SF46">
    <property type="entry name" value="PEROXISOMAL SARCOSINE OXIDASE"/>
    <property type="match status" value="1"/>
</dbReference>
<dbReference type="InterPro" id="IPR045170">
    <property type="entry name" value="MTOX"/>
</dbReference>
<evidence type="ECO:0000256" key="1">
    <source>
        <dbReference type="ARBA" id="ARBA00001974"/>
    </source>
</evidence>
<name>A0A2T5HUN6_9RHOB</name>
<dbReference type="Proteomes" id="UP000244077">
    <property type="component" value="Unassembled WGS sequence"/>
</dbReference>
<dbReference type="PANTHER" id="PTHR10961">
    <property type="entry name" value="PEROXISOMAL SARCOSINE OXIDASE"/>
    <property type="match status" value="1"/>
</dbReference>
<feature type="domain" description="FAD dependent oxidoreductase" evidence="6">
    <location>
        <begin position="10"/>
        <end position="350"/>
    </location>
</feature>
<organism evidence="7 8">
    <name type="scientific">Celeribacter persicus</name>
    <dbReference type="NCBI Taxonomy" id="1651082"/>
    <lineage>
        <taxon>Bacteria</taxon>
        <taxon>Pseudomonadati</taxon>
        <taxon>Pseudomonadota</taxon>
        <taxon>Alphaproteobacteria</taxon>
        <taxon>Rhodobacterales</taxon>
        <taxon>Roseobacteraceae</taxon>
        <taxon>Celeribacter</taxon>
    </lineage>
</organism>
<dbReference type="OrthoDB" id="9806257at2"/>
<comment type="cofactor">
    <cofactor evidence="1">
        <name>FAD</name>
        <dbReference type="ChEBI" id="CHEBI:57692"/>
    </cofactor>
</comment>
<keyword evidence="2" id="KW-0285">Flavoprotein</keyword>
<dbReference type="InterPro" id="IPR036188">
    <property type="entry name" value="FAD/NAD-bd_sf"/>
</dbReference>
<proteinExistence type="predicted"/>